<gene>
    <name evidence="1" type="ORF">Q2T77_37940</name>
</gene>
<evidence type="ECO:0000313" key="1">
    <source>
        <dbReference type="EMBL" id="MDO1538023.1"/>
    </source>
</evidence>
<dbReference type="RefSeq" id="WP_301816432.1">
    <property type="nucleotide sequence ID" value="NZ_JAUJZH010000058.1"/>
</dbReference>
<sequence length="143" mass="15700">MSTRHKQVEIPVDGQRIDGTLVAASNAAPGVLLVHGWDGSQEQYKARAHEIAALGIVESEHDKTVPHPVIESYLGAFKHVKSVTYRCIAGADHALSDERSRQAYGMLLVSWMTEMTLGGRAASGLLILTCVQRYRSYPFEPSH</sequence>
<evidence type="ECO:0008006" key="3">
    <source>
        <dbReference type="Google" id="ProtNLM"/>
    </source>
</evidence>
<dbReference type="SUPFAM" id="SSF53474">
    <property type="entry name" value="alpha/beta-Hydrolases"/>
    <property type="match status" value="1"/>
</dbReference>
<accession>A0ABT8SI55</accession>
<proteinExistence type="predicted"/>
<name>A0ABT8SI55_9BURK</name>
<protein>
    <recommendedName>
        <fullName evidence="3">Alpha/beta hydrolase</fullName>
    </recommendedName>
</protein>
<dbReference type="EMBL" id="JAUKVY010000058">
    <property type="protein sequence ID" value="MDO1538023.1"/>
    <property type="molecule type" value="Genomic_DNA"/>
</dbReference>
<dbReference type="InterPro" id="IPR029058">
    <property type="entry name" value="AB_hydrolase_fold"/>
</dbReference>
<evidence type="ECO:0000313" key="2">
    <source>
        <dbReference type="Proteomes" id="UP001169027"/>
    </source>
</evidence>
<dbReference type="Proteomes" id="UP001169027">
    <property type="component" value="Unassembled WGS sequence"/>
</dbReference>
<organism evidence="1 2">
    <name type="scientific">Variovorax ginsengisoli</name>
    <dbReference type="NCBI Taxonomy" id="363844"/>
    <lineage>
        <taxon>Bacteria</taxon>
        <taxon>Pseudomonadati</taxon>
        <taxon>Pseudomonadota</taxon>
        <taxon>Betaproteobacteria</taxon>
        <taxon>Burkholderiales</taxon>
        <taxon>Comamonadaceae</taxon>
        <taxon>Variovorax</taxon>
    </lineage>
</organism>
<reference evidence="1" key="1">
    <citation type="submission" date="2023-06" db="EMBL/GenBank/DDBJ databases">
        <authorList>
            <person name="Jiang Y."/>
            <person name="Liu Q."/>
        </authorList>
    </citation>
    <scope>NUCLEOTIDE SEQUENCE</scope>
    <source>
        <strain evidence="1">CGMCC 1.12090</strain>
    </source>
</reference>
<dbReference type="Gene3D" id="3.40.50.1820">
    <property type="entry name" value="alpha/beta hydrolase"/>
    <property type="match status" value="1"/>
</dbReference>
<comment type="caution">
    <text evidence="1">The sequence shown here is derived from an EMBL/GenBank/DDBJ whole genome shotgun (WGS) entry which is preliminary data.</text>
</comment>
<keyword evidence="2" id="KW-1185">Reference proteome</keyword>